<dbReference type="Proteomes" id="UP000675554">
    <property type="component" value="Unassembled WGS sequence"/>
</dbReference>
<reference evidence="3" key="1">
    <citation type="submission" date="2021-04" db="EMBL/GenBank/DDBJ databases">
        <title>Sequencing of actinobacteria type strains.</title>
        <authorList>
            <person name="Nguyen G.-S."/>
            <person name="Wentzel A."/>
        </authorList>
    </citation>
    <scope>NUCLEOTIDE SEQUENCE</scope>
    <source>
        <strain evidence="3">DSM 42095</strain>
    </source>
</reference>
<dbReference type="AlphaFoldDB" id="A0A8T4J448"/>
<comment type="caution">
    <text evidence="3">The sequence shown here is derived from an EMBL/GenBank/DDBJ whole genome shotgun (WGS) entry which is preliminary data.</text>
</comment>
<evidence type="ECO:0000256" key="1">
    <source>
        <dbReference type="SAM" id="MobiDB-lite"/>
    </source>
</evidence>
<keyword evidence="2" id="KW-0732">Signal</keyword>
<keyword evidence="4" id="KW-1185">Reference proteome</keyword>
<organism evidence="3 4">
    <name type="scientific">Streptomyces daliensis</name>
    <dbReference type="NCBI Taxonomy" id="299421"/>
    <lineage>
        <taxon>Bacteria</taxon>
        <taxon>Bacillati</taxon>
        <taxon>Actinomycetota</taxon>
        <taxon>Actinomycetes</taxon>
        <taxon>Kitasatosporales</taxon>
        <taxon>Streptomycetaceae</taxon>
        <taxon>Streptomyces</taxon>
    </lineage>
</organism>
<accession>A0A8T4J448</accession>
<evidence type="ECO:0000313" key="4">
    <source>
        <dbReference type="Proteomes" id="UP000675554"/>
    </source>
</evidence>
<dbReference type="EMBL" id="JAGSMN010000650">
    <property type="protein sequence ID" value="MBR7676374.1"/>
    <property type="molecule type" value="Genomic_DNA"/>
</dbReference>
<sequence length="156" mass="14847">MTRSSTRSRSTAVVLVGLLVALCALLTPKATATGSSGQGVSGAVTSGSVTSGAVTSGAVASETSGASGTVGTAVLADGGDKAPHDPGAPGCHRSQGGDGSLPATRGGAPQSQPLVLSECPLPASHSALDAAHARPPVRGPSPLAPPTPVGLSVLRV</sequence>
<evidence type="ECO:0008006" key="5">
    <source>
        <dbReference type="Google" id="ProtNLM"/>
    </source>
</evidence>
<feature type="chain" id="PRO_5035923896" description="Secreted protein" evidence="2">
    <location>
        <begin position="33"/>
        <end position="156"/>
    </location>
</feature>
<evidence type="ECO:0000256" key="2">
    <source>
        <dbReference type="SAM" id="SignalP"/>
    </source>
</evidence>
<feature type="signal peptide" evidence="2">
    <location>
        <begin position="1"/>
        <end position="32"/>
    </location>
</feature>
<gene>
    <name evidence="3" type="ORF">KDA82_25880</name>
</gene>
<feature type="region of interest" description="Disordered" evidence="1">
    <location>
        <begin position="131"/>
        <end position="156"/>
    </location>
</feature>
<feature type="region of interest" description="Disordered" evidence="1">
    <location>
        <begin position="57"/>
        <end position="116"/>
    </location>
</feature>
<proteinExistence type="predicted"/>
<name>A0A8T4J448_9ACTN</name>
<feature type="compositionally biased region" description="Pro residues" evidence="1">
    <location>
        <begin position="137"/>
        <end position="148"/>
    </location>
</feature>
<protein>
    <recommendedName>
        <fullName evidence="5">Secreted protein</fullName>
    </recommendedName>
</protein>
<evidence type="ECO:0000313" key="3">
    <source>
        <dbReference type="EMBL" id="MBR7676374.1"/>
    </source>
</evidence>